<proteinExistence type="predicted"/>
<dbReference type="PANTHER" id="PTHR42951">
    <property type="entry name" value="METALLO-BETA-LACTAMASE DOMAIN-CONTAINING"/>
    <property type="match status" value="1"/>
</dbReference>
<dbReference type="Gene3D" id="3.60.15.10">
    <property type="entry name" value="Ribonuclease Z/Hydroxyacylglutathione hydrolase-like"/>
    <property type="match status" value="1"/>
</dbReference>
<dbReference type="InterPro" id="IPR036866">
    <property type="entry name" value="RibonucZ/Hydroxyglut_hydro"/>
</dbReference>
<dbReference type="Pfam" id="PF00753">
    <property type="entry name" value="Lactamase_B"/>
    <property type="match status" value="1"/>
</dbReference>
<dbReference type="PANTHER" id="PTHR42951:SF4">
    <property type="entry name" value="ACYL-COENZYME A THIOESTERASE MBLAC2"/>
    <property type="match status" value="1"/>
</dbReference>
<dbReference type="EMBL" id="UINC01010734">
    <property type="protein sequence ID" value="SVA47643.1"/>
    <property type="molecule type" value="Genomic_DNA"/>
</dbReference>
<accession>A0A381W6W9</accession>
<reference evidence="2" key="1">
    <citation type="submission" date="2018-05" db="EMBL/GenBank/DDBJ databases">
        <authorList>
            <person name="Lanie J.A."/>
            <person name="Ng W.-L."/>
            <person name="Kazmierczak K.M."/>
            <person name="Andrzejewski T.M."/>
            <person name="Davidsen T.M."/>
            <person name="Wayne K.J."/>
            <person name="Tettelin H."/>
            <person name="Glass J.I."/>
            <person name="Rusch D."/>
            <person name="Podicherti R."/>
            <person name="Tsui H.-C.T."/>
            <person name="Winkler M.E."/>
        </authorList>
    </citation>
    <scope>NUCLEOTIDE SEQUENCE</scope>
</reference>
<name>A0A381W6W9_9ZZZZ</name>
<feature type="non-terminal residue" evidence="2">
    <location>
        <position position="1"/>
    </location>
</feature>
<organism evidence="2">
    <name type="scientific">marine metagenome</name>
    <dbReference type="NCBI Taxonomy" id="408172"/>
    <lineage>
        <taxon>unclassified sequences</taxon>
        <taxon>metagenomes</taxon>
        <taxon>ecological metagenomes</taxon>
    </lineage>
</organism>
<sequence>VNGHISLPAAPFGSPPFELGLHEVADGVFAYLQPDGGWGWSNAGLLAGDWSSLLVDTLFDLRLTRRMLDAMDAVTGGRPIDMVVNTHANGDHCYGNGLLVEAGAQVVATEAAALEMGAVPPSALEALLHADLGEPANRYVQEAFGAFEFSGIEVPTPDRTFSGELQLDVGGRTVELFEVGPAHTAGDLVVHLPDARTVFCGDILFIGGTPIIWDGPVANWIGACDTILGFDCDVIVPGHGPLTDDAGVLAVRDYLAFVEEECRARRAAGQDAEEVIAEIDLGPYREWGEWERIAANVHAVYRELAQEEGEHHEPPRNIFGAMAELKYGSQEQTGGSR</sequence>
<dbReference type="InterPro" id="IPR050855">
    <property type="entry name" value="NDM-1-like"/>
</dbReference>
<dbReference type="SUPFAM" id="SSF56281">
    <property type="entry name" value="Metallo-hydrolase/oxidoreductase"/>
    <property type="match status" value="1"/>
</dbReference>
<dbReference type="CDD" id="cd16282">
    <property type="entry name" value="metallo-hydrolase-like_MBL-fold"/>
    <property type="match status" value="1"/>
</dbReference>
<gene>
    <name evidence="2" type="ORF">METZ01_LOCUS100497</name>
</gene>
<evidence type="ECO:0000259" key="1">
    <source>
        <dbReference type="SMART" id="SM00849"/>
    </source>
</evidence>
<evidence type="ECO:0000313" key="2">
    <source>
        <dbReference type="EMBL" id="SVA47643.1"/>
    </source>
</evidence>
<feature type="domain" description="Metallo-beta-lactamase" evidence="1">
    <location>
        <begin position="48"/>
        <end position="239"/>
    </location>
</feature>
<protein>
    <recommendedName>
        <fullName evidence="1">Metallo-beta-lactamase domain-containing protein</fullName>
    </recommendedName>
</protein>
<dbReference type="AlphaFoldDB" id="A0A381W6W9"/>
<dbReference type="SMART" id="SM00849">
    <property type="entry name" value="Lactamase_B"/>
    <property type="match status" value="1"/>
</dbReference>
<dbReference type="InterPro" id="IPR001279">
    <property type="entry name" value="Metallo-B-lactamas"/>
</dbReference>